<dbReference type="Proteomes" id="UP000218263">
    <property type="component" value="Chromosome"/>
</dbReference>
<protein>
    <submittedName>
        <fullName evidence="1">SMI1 / KNR4 family protein</fullName>
    </submittedName>
</protein>
<organism evidence="1 2">
    <name type="scientific">Mucilaginibacter gotjawali</name>
    <dbReference type="NCBI Taxonomy" id="1550579"/>
    <lineage>
        <taxon>Bacteria</taxon>
        <taxon>Pseudomonadati</taxon>
        <taxon>Bacteroidota</taxon>
        <taxon>Sphingobacteriia</taxon>
        <taxon>Sphingobacteriales</taxon>
        <taxon>Sphingobacteriaceae</taxon>
        <taxon>Mucilaginibacter</taxon>
    </lineage>
</organism>
<gene>
    <name evidence="1" type="ORF">MgSA37_00321</name>
</gene>
<keyword evidence="2" id="KW-1185">Reference proteome</keyword>
<dbReference type="OrthoDB" id="6637351at2"/>
<evidence type="ECO:0000313" key="1">
    <source>
        <dbReference type="EMBL" id="BAU52171.1"/>
    </source>
</evidence>
<sequence length="146" mass="17312">MKFLQLSKKLTYEELKEVENQLGVSFTPNFRDHYVKYNGGYPVNRNYLWPDGVKTRINHFFSIRYKGFTQLEEAYMDLFVIEQILPVGFLPFASDDGGDFFCISTLPDKYNAIFFCDMHHYDAEIFENYFTQLSISFNDFIENLID</sequence>
<dbReference type="SMART" id="SM00860">
    <property type="entry name" value="SMI1_KNR4"/>
    <property type="match status" value="1"/>
</dbReference>
<dbReference type="RefSeq" id="WP_096349522.1">
    <property type="nucleotide sequence ID" value="NZ_AP017313.1"/>
</dbReference>
<dbReference type="KEGG" id="mgot:MgSA37_00321"/>
<dbReference type="InterPro" id="IPR037883">
    <property type="entry name" value="Knr4/Smi1-like_sf"/>
</dbReference>
<dbReference type="AlphaFoldDB" id="A0A110B031"/>
<accession>A0A110B031</accession>
<name>A0A110B031_9SPHI</name>
<dbReference type="Pfam" id="PF09346">
    <property type="entry name" value="SMI1_KNR4"/>
    <property type="match status" value="1"/>
</dbReference>
<dbReference type="SUPFAM" id="SSF160631">
    <property type="entry name" value="SMI1/KNR4-like"/>
    <property type="match status" value="1"/>
</dbReference>
<reference evidence="1 2" key="1">
    <citation type="submission" date="2015-12" db="EMBL/GenBank/DDBJ databases">
        <title>Genome sequence of Mucilaginibacter gotjawali.</title>
        <authorList>
            <person name="Lee J.S."/>
            <person name="Lee K.C."/>
            <person name="Kim K.K."/>
            <person name="Lee B.W."/>
        </authorList>
    </citation>
    <scope>NUCLEOTIDE SEQUENCE [LARGE SCALE GENOMIC DNA]</scope>
    <source>
        <strain evidence="1 2">SA3-7</strain>
    </source>
</reference>
<evidence type="ECO:0000313" key="2">
    <source>
        <dbReference type="Proteomes" id="UP000218263"/>
    </source>
</evidence>
<dbReference type="EMBL" id="AP017313">
    <property type="protein sequence ID" value="BAU52171.1"/>
    <property type="molecule type" value="Genomic_DNA"/>
</dbReference>
<dbReference type="Gene3D" id="3.40.1580.10">
    <property type="entry name" value="SMI1/KNR4-like"/>
    <property type="match status" value="1"/>
</dbReference>
<proteinExistence type="predicted"/>
<dbReference type="InterPro" id="IPR018958">
    <property type="entry name" value="Knr4/Smi1-like_dom"/>
</dbReference>